<dbReference type="Gene3D" id="3.40.50.360">
    <property type="match status" value="1"/>
</dbReference>
<evidence type="ECO:0000256" key="1">
    <source>
        <dbReference type="ARBA" id="ARBA00022630"/>
    </source>
</evidence>
<evidence type="ECO:0000259" key="3">
    <source>
        <dbReference type="Pfam" id="PF03358"/>
    </source>
</evidence>
<feature type="domain" description="NADPH-dependent FMN reductase-like" evidence="3">
    <location>
        <begin position="1"/>
        <end position="153"/>
    </location>
</feature>
<dbReference type="Proteomes" id="UP000294743">
    <property type="component" value="Unassembled WGS sequence"/>
</dbReference>
<dbReference type="RefSeq" id="WP_134170597.1">
    <property type="nucleotide sequence ID" value="NZ_SODD01000036.1"/>
</dbReference>
<dbReference type="GO" id="GO:0016491">
    <property type="term" value="F:oxidoreductase activity"/>
    <property type="evidence" value="ECO:0007669"/>
    <property type="project" value="InterPro"/>
</dbReference>
<dbReference type="OrthoDB" id="9790975at2"/>
<comment type="caution">
    <text evidence="4">The sequence shown here is derived from an EMBL/GenBank/DDBJ whole genome shotgun (WGS) entry which is preliminary data.</text>
</comment>
<dbReference type="AlphaFoldDB" id="A0A4R7ZCD4"/>
<dbReference type="InterPro" id="IPR029039">
    <property type="entry name" value="Flavoprotein-like_sf"/>
</dbReference>
<gene>
    <name evidence="4" type="ORF">EDD63_13619</name>
</gene>
<dbReference type="InterPro" id="IPR051796">
    <property type="entry name" value="ISF_SsuE-like"/>
</dbReference>
<organism evidence="4 5">
    <name type="scientific">Breznakia blatticola</name>
    <dbReference type="NCBI Taxonomy" id="1754012"/>
    <lineage>
        <taxon>Bacteria</taxon>
        <taxon>Bacillati</taxon>
        <taxon>Bacillota</taxon>
        <taxon>Erysipelotrichia</taxon>
        <taxon>Erysipelotrichales</taxon>
        <taxon>Erysipelotrichaceae</taxon>
        <taxon>Breznakia</taxon>
    </lineage>
</organism>
<keyword evidence="5" id="KW-1185">Reference proteome</keyword>
<dbReference type="SUPFAM" id="SSF52218">
    <property type="entry name" value="Flavoproteins"/>
    <property type="match status" value="1"/>
</dbReference>
<dbReference type="EMBL" id="SODD01000036">
    <property type="protein sequence ID" value="TDW14645.1"/>
    <property type="molecule type" value="Genomic_DNA"/>
</dbReference>
<sequence length="206" mass="22740">MKVLLMNGSPRPAGCTHRALLEVEKQLQSEGIETEIVHIGTTPIMGCTSCGICAEKGECFQDDLVNTFAKMAKDADGFVFGSPTYYADASGPLTAFMNRLFYSAGNVFAQKPGAAVASCRRAGAMNTLDHIQKYFLINHMPVVPSQYWNVVHGSTPEDVEKDLEGLQTMRSLAKNMAFMLKCIEAAMEKGLPFPEYERKVRTNFIR</sequence>
<evidence type="ECO:0000313" key="5">
    <source>
        <dbReference type="Proteomes" id="UP000294743"/>
    </source>
</evidence>
<protein>
    <submittedName>
        <fullName evidence="4">Multimeric flavodoxin WrbA</fullName>
    </submittedName>
</protein>
<keyword evidence="1" id="KW-0285">Flavoprotein</keyword>
<evidence type="ECO:0000313" key="4">
    <source>
        <dbReference type="EMBL" id="TDW14645.1"/>
    </source>
</evidence>
<reference evidence="4 5" key="1">
    <citation type="submission" date="2019-03" db="EMBL/GenBank/DDBJ databases">
        <title>Genomic Encyclopedia of Type Strains, Phase IV (KMG-IV): sequencing the most valuable type-strain genomes for metagenomic binning, comparative biology and taxonomic classification.</title>
        <authorList>
            <person name="Goeker M."/>
        </authorList>
    </citation>
    <scope>NUCLEOTIDE SEQUENCE [LARGE SCALE GENOMIC DNA]</scope>
    <source>
        <strain evidence="4 5">DSM 28867</strain>
    </source>
</reference>
<name>A0A4R7ZCD4_9FIRM</name>
<keyword evidence="2" id="KW-0288">FMN</keyword>
<dbReference type="PANTHER" id="PTHR43278">
    <property type="entry name" value="NAD(P)H-DEPENDENT FMN-CONTAINING OXIDOREDUCTASE YWQN-RELATED"/>
    <property type="match status" value="1"/>
</dbReference>
<proteinExistence type="predicted"/>
<evidence type="ECO:0000256" key="2">
    <source>
        <dbReference type="ARBA" id="ARBA00022643"/>
    </source>
</evidence>
<dbReference type="PANTHER" id="PTHR43278:SF4">
    <property type="entry name" value="NAD(P)H-DEPENDENT FMN-CONTAINING OXIDOREDUCTASE YWQN-RELATED"/>
    <property type="match status" value="1"/>
</dbReference>
<accession>A0A4R7ZCD4</accession>
<dbReference type="Pfam" id="PF03358">
    <property type="entry name" value="FMN_red"/>
    <property type="match status" value="1"/>
</dbReference>
<dbReference type="InterPro" id="IPR005025">
    <property type="entry name" value="FMN_Rdtase-like_dom"/>
</dbReference>